<keyword evidence="10" id="KW-1185">Reference proteome</keyword>
<evidence type="ECO:0000256" key="2">
    <source>
        <dbReference type="ARBA" id="ARBA00023133"/>
    </source>
</evidence>
<dbReference type="Pfam" id="PF22451">
    <property type="entry name" value="NirdL-like_HTH"/>
    <property type="match status" value="1"/>
</dbReference>
<comment type="catalytic activity">
    <reaction evidence="6">
        <text>siroheme + 2 H(+) = 12,18-didecarboxysiroheme + 2 CO2</text>
        <dbReference type="Rhea" id="RHEA:19093"/>
        <dbReference type="ChEBI" id="CHEBI:15378"/>
        <dbReference type="ChEBI" id="CHEBI:16526"/>
        <dbReference type="ChEBI" id="CHEBI:60052"/>
        <dbReference type="ChEBI" id="CHEBI:140497"/>
        <dbReference type="EC" id="4.1.1.111"/>
    </reaction>
</comment>
<reference evidence="9 10" key="1">
    <citation type="submission" date="2016-12" db="EMBL/GenBank/DDBJ databases">
        <authorList>
            <person name="Song W.-J."/>
            <person name="Kurnit D.M."/>
        </authorList>
    </citation>
    <scope>NUCLEOTIDE SEQUENCE [LARGE SCALE GENOMIC DNA]</scope>
    <source>
        <strain evidence="9 10">DSM 11393</strain>
    </source>
</reference>
<dbReference type="OrthoDB" id="9806536at2"/>
<gene>
    <name evidence="9" type="ORF">SAMN02745728_00707</name>
</gene>
<evidence type="ECO:0000256" key="5">
    <source>
        <dbReference type="ARBA" id="ARBA00023471"/>
    </source>
</evidence>
<dbReference type="InterPro" id="IPR036390">
    <property type="entry name" value="WH_DNA-bd_sf"/>
</dbReference>
<dbReference type="InterPro" id="IPR040523">
    <property type="entry name" value="AsnC_trans_reg2"/>
</dbReference>
<dbReference type="AlphaFoldDB" id="A0A1M7SB60"/>
<dbReference type="Pfam" id="PF17805">
    <property type="entry name" value="AsnC_trans_reg2"/>
    <property type="match status" value="1"/>
</dbReference>
<dbReference type="GO" id="GO:0006783">
    <property type="term" value="P:heme biosynthetic process"/>
    <property type="evidence" value="ECO:0007669"/>
    <property type="project" value="UniProtKB-KW"/>
</dbReference>
<dbReference type="RefSeq" id="WP_072696398.1">
    <property type="nucleotide sequence ID" value="NZ_FRDI01000003.1"/>
</dbReference>
<evidence type="ECO:0000256" key="1">
    <source>
        <dbReference type="ARBA" id="ARBA00004744"/>
    </source>
</evidence>
<dbReference type="PANTHER" id="PTHR43413">
    <property type="entry name" value="TRANSCRIPTIONAL REGULATOR, ASNC FAMILY"/>
    <property type="match status" value="1"/>
</dbReference>
<feature type="domain" description="Siroheme decarboxylase AsnC-like ligand binding" evidence="7">
    <location>
        <begin position="65"/>
        <end position="151"/>
    </location>
</feature>
<evidence type="ECO:0000256" key="3">
    <source>
        <dbReference type="ARBA" id="ARBA00023239"/>
    </source>
</evidence>
<dbReference type="EMBL" id="FRDI01000003">
    <property type="protein sequence ID" value="SHN55695.1"/>
    <property type="molecule type" value="Genomic_DNA"/>
</dbReference>
<dbReference type="InterPro" id="IPR053953">
    <property type="entry name" value="NirdL-like_HTH"/>
</dbReference>
<evidence type="ECO:0000256" key="6">
    <source>
        <dbReference type="ARBA" id="ARBA00048470"/>
    </source>
</evidence>
<dbReference type="InterPro" id="IPR050684">
    <property type="entry name" value="HTH-Siroheme_Decarb"/>
</dbReference>
<dbReference type="NCBIfam" id="NF040707">
    <property type="entry name" value="Siroheme_Dcarb_AhbB"/>
    <property type="match status" value="1"/>
</dbReference>
<evidence type="ECO:0000313" key="9">
    <source>
        <dbReference type="EMBL" id="SHN55695.1"/>
    </source>
</evidence>
<dbReference type="SUPFAM" id="SSF46785">
    <property type="entry name" value="Winged helix' DNA-binding domain"/>
    <property type="match status" value="1"/>
</dbReference>
<dbReference type="GO" id="GO:0016829">
    <property type="term" value="F:lyase activity"/>
    <property type="evidence" value="ECO:0007669"/>
    <property type="project" value="UniProtKB-KW"/>
</dbReference>
<accession>A0A1M7SB60</accession>
<organism evidence="9 10">
    <name type="scientific">Desulfovibrio litoralis DSM 11393</name>
    <dbReference type="NCBI Taxonomy" id="1121455"/>
    <lineage>
        <taxon>Bacteria</taxon>
        <taxon>Pseudomonadati</taxon>
        <taxon>Thermodesulfobacteriota</taxon>
        <taxon>Desulfovibrionia</taxon>
        <taxon>Desulfovibrionales</taxon>
        <taxon>Desulfovibrionaceae</taxon>
        <taxon>Desulfovibrio</taxon>
    </lineage>
</organism>
<proteinExistence type="inferred from homology"/>
<evidence type="ECO:0000313" key="10">
    <source>
        <dbReference type="Proteomes" id="UP000186469"/>
    </source>
</evidence>
<dbReference type="InterPro" id="IPR053431">
    <property type="entry name" value="AhbB-like"/>
</dbReference>
<comment type="pathway">
    <text evidence="1">Porphyrin-containing compound metabolism; protoheme biosynthesis.</text>
</comment>
<keyword evidence="2" id="KW-0350">Heme biosynthesis</keyword>
<protein>
    <recommendedName>
        <fullName evidence="5">siroheme decarboxylase</fullName>
        <ecNumber evidence="5">4.1.1.111</ecNumber>
    </recommendedName>
</protein>
<dbReference type="EC" id="4.1.1.111" evidence="5"/>
<dbReference type="PANTHER" id="PTHR43413:SF1">
    <property type="entry name" value="SIROHEME DECARBOXYLASE NIRL SUBUNIT"/>
    <property type="match status" value="1"/>
</dbReference>
<evidence type="ECO:0000259" key="8">
    <source>
        <dbReference type="Pfam" id="PF22451"/>
    </source>
</evidence>
<comment type="similarity">
    <text evidence="4">Belongs to the Ahb/Nir family.</text>
</comment>
<sequence>MSYEFTAIERRILAIVQKNIPESLTPYLDIANEVGCSEAEVLELLQKLKNDGAIRRFGASIKHQKTGYTHNAMVAWKIDETLISEAGKQAAKHPMISHCYFRPSDAEDWPYTLYTMIHGKEEGDCLKVIQELQATTALKEYAMLDSIKELKKTSMLYFENN</sequence>
<evidence type="ECO:0000259" key="7">
    <source>
        <dbReference type="Pfam" id="PF17805"/>
    </source>
</evidence>
<feature type="domain" description="Siroheme decarboxylase NirL-like HTH" evidence="8">
    <location>
        <begin position="9"/>
        <end position="55"/>
    </location>
</feature>
<dbReference type="UniPathway" id="UPA00252"/>
<name>A0A1M7SB60_9BACT</name>
<dbReference type="Gene3D" id="3.30.70.3460">
    <property type="match status" value="1"/>
</dbReference>
<evidence type="ECO:0000256" key="4">
    <source>
        <dbReference type="ARBA" id="ARBA00023457"/>
    </source>
</evidence>
<dbReference type="Proteomes" id="UP000186469">
    <property type="component" value="Unassembled WGS sequence"/>
</dbReference>
<dbReference type="STRING" id="1121455.SAMN02745728_00707"/>
<keyword evidence="3" id="KW-0456">Lyase</keyword>